<dbReference type="SUPFAM" id="SSF53474">
    <property type="entry name" value="alpha/beta-Hydrolases"/>
    <property type="match status" value="1"/>
</dbReference>
<dbReference type="CDD" id="cd00519">
    <property type="entry name" value="Lipase_3"/>
    <property type="match status" value="1"/>
</dbReference>
<feature type="domain" description="Fungal lipase-type" evidence="2">
    <location>
        <begin position="353"/>
        <end position="445"/>
    </location>
</feature>
<dbReference type="EMBL" id="JEMT01016287">
    <property type="protein sequence ID" value="EXX70992.1"/>
    <property type="molecule type" value="Genomic_DNA"/>
</dbReference>
<dbReference type="Pfam" id="PF01764">
    <property type="entry name" value="Lipase_3"/>
    <property type="match status" value="1"/>
</dbReference>
<sequence>MANGLNRLYWSIVFMISILPILAAAIYGNKYYFWSSIILFKTILLVGFIIFFWIHFLKCCVIIFLKLLSGTSKSLSPIANYLNQSKVIGPIISWYIRAVFFFWFLVLLISDVLIRTILSRASGIHEGTGFHYTPINASDTDFQPLGLFEKDEEVEEKKKLYGDDFPEYNKKLALSLAIASKIAYEDVPIIKYELEKAGYDMNSFKPIAYKNVCGYIVEKDDNIILVFRGTNPFNIQNCLTDIRALLCNIESSSRGLIGLVHEGFFEAIGEDSSMDELPRSQSQTIIELSNTSLVKTIETIFSALKTLVFFAFQSLITHVHDPVDHRYLGEDARFVSAYSQAARWISKLCNNDSENGNEGLNNIRQQKSKKHLYITGHSLGGGLATVFLAKLLKDDSPLLDIFAGIYTYGQPNVGDINFAKAFGPELGKKMFHHAYNNDVVPRIPRWHPYSSPPGNLVFIDASFSIYLYPPDPVTNIPIPIRRISYLHLSGLLNLQVIRRMRNEYWLRIFYRIIFPFFINDHFPGDYVRAIREGTIERVIVGSPGQIGGLEKTKN</sequence>
<dbReference type="InterPro" id="IPR029058">
    <property type="entry name" value="AB_hydrolase_fold"/>
</dbReference>
<keyword evidence="1" id="KW-0472">Membrane</keyword>
<dbReference type="AlphaFoldDB" id="A0A015JN84"/>
<evidence type="ECO:0000259" key="2">
    <source>
        <dbReference type="Pfam" id="PF01764"/>
    </source>
</evidence>
<dbReference type="GO" id="GO:0004806">
    <property type="term" value="F:triacylglycerol lipase activity"/>
    <property type="evidence" value="ECO:0007669"/>
    <property type="project" value="InterPro"/>
</dbReference>
<dbReference type="GO" id="GO:0006629">
    <property type="term" value="P:lipid metabolic process"/>
    <property type="evidence" value="ECO:0007669"/>
    <property type="project" value="InterPro"/>
</dbReference>
<feature type="transmembrane region" description="Helical" evidence="1">
    <location>
        <begin position="33"/>
        <end position="54"/>
    </location>
</feature>
<comment type="caution">
    <text evidence="3">The sequence shown here is derived from an EMBL/GenBank/DDBJ whole genome shotgun (WGS) entry which is preliminary data.</text>
</comment>
<protein>
    <recommendedName>
        <fullName evidence="2">Fungal lipase-type domain-containing protein</fullName>
    </recommendedName>
</protein>
<proteinExistence type="predicted"/>
<feature type="transmembrane region" description="Helical" evidence="1">
    <location>
        <begin position="94"/>
        <end position="114"/>
    </location>
</feature>
<feature type="transmembrane region" description="Helical" evidence="1">
    <location>
        <begin position="7"/>
        <end position="27"/>
    </location>
</feature>
<organism evidence="3 4">
    <name type="scientific">Rhizophagus irregularis (strain DAOM 197198w)</name>
    <name type="common">Glomus intraradices</name>
    <dbReference type="NCBI Taxonomy" id="1432141"/>
    <lineage>
        <taxon>Eukaryota</taxon>
        <taxon>Fungi</taxon>
        <taxon>Fungi incertae sedis</taxon>
        <taxon>Mucoromycota</taxon>
        <taxon>Glomeromycotina</taxon>
        <taxon>Glomeromycetes</taxon>
        <taxon>Glomerales</taxon>
        <taxon>Glomeraceae</taxon>
        <taxon>Rhizophagus</taxon>
    </lineage>
</organism>
<evidence type="ECO:0000256" key="1">
    <source>
        <dbReference type="SAM" id="Phobius"/>
    </source>
</evidence>
<dbReference type="OMA" id="DPIDASW"/>
<dbReference type="OrthoDB" id="2338663at2759"/>
<keyword evidence="1" id="KW-0812">Transmembrane</keyword>
<evidence type="ECO:0000313" key="3">
    <source>
        <dbReference type="EMBL" id="EXX70992.1"/>
    </source>
</evidence>
<dbReference type="Proteomes" id="UP000022910">
    <property type="component" value="Unassembled WGS sequence"/>
</dbReference>
<dbReference type="Gene3D" id="3.40.50.1820">
    <property type="entry name" value="alpha/beta hydrolase"/>
    <property type="match status" value="1"/>
</dbReference>
<accession>A0A015JN84</accession>
<dbReference type="HOGENOM" id="CLU_491875_0_0_1"/>
<dbReference type="InterPro" id="IPR044819">
    <property type="entry name" value="OBL-like"/>
</dbReference>
<keyword evidence="1" id="KW-1133">Transmembrane helix</keyword>
<evidence type="ECO:0000313" key="4">
    <source>
        <dbReference type="Proteomes" id="UP000022910"/>
    </source>
</evidence>
<keyword evidence="4" id="KW-1185">Reference proteome</keyword>
<dbReference type="PANTHER" id="PTHR46086">
    <property type="entry name" value="ALPHA/BETA-HYDROLASES SUPERFAMILY PROTEIN"/>
    <property type="match status" value="1"/>
</dbReference>
<dbReference type="PANTHER" id="PTHR46086:SF3">
    <property type="entry name" value="TRIACYLGLYCEROL LIPASE OBL1"/>
    <property type="match status" value="1"/>
</dbReference>
<dbReference type="InterPro" id="IPR002921">
    <property type="entry name" value="Fungal_lipase-type"/>
</dbReference>
<reference evidence="3 4" key="1">
    <citation type="submission" date="2014-02" db="EMBL/GenBank/DDBJ databases">
        <title>Single nucleus genome sequencing reveals high similarity among nuclei of an endomycorrhizal fungus.</title>
        <authorList>
            <person name="Lin K."/>
            <person name="Geurts R."/>
            <person name="Zhang Z."/>
            <person name="Limpens E."/>
            <person name="Saunders D.G."/>
            <person name="Mu D."/>
            <person name="Pang E."/>
            <person name="Cao H."/>
            <person name="Cha H."/>
            <person name="Lin T."/>
            <person name="Zhou Q."/>
            <person name="Shang Y."/>
            <person name="Li Y."/>
            <person name="Ivanov S."/>
            <person name="Sharma T."/>
            <person name="Velzen R.V."/>
            <person name="Ruijter N.D."/>
            <person name="Aanen D.K."/>
            <person name="Win J."/>
            <person name="Kamoun S."/>
            <person name="Bisseling T."/>
            <person name="Huang S."/>
        </authorList>
    </citation>
    <scope>NUCLEOTIDE SEQUENCE [LARGE SCALE GENOMIC DNA]</scope>
    <source>
        <strain evidence="4">DAOM197198w</strain>
    </source>
</reference>
<name>A0A015JN84_RHIIW</name>
<gene>
    <name evidence="3" type="ORF">RirG_082540</name>
</gene>